<protein>
    <submittedName>
        <fullName evidence="2">Uncharacterized protein</fullName>
    </submittedName>
</protein>
<reference evidence="2 3" key="1">
    <citation type="journal article" date="2019" name="Nat. Plants">
        <title>Stout camphor tree genome fills gaps in understanding of flowering plant genome evolution.</title>
        <authorList>
            <person name="Chaw S.M."/>
            <person name="Liu Y.C."/>
            <person name="Wu Y.W."/>
            <person name="Wang H.Y."/>
            <person name="Lin C.I."/>
            <person name="Wu C.S."/>
            <person name="Ke H.M."/>
            <person name="Chang L.Y."/>
            <person name="Hsu C.Y."/>
            <person name="Yang H.T."/>
            <person name="Sudianto E."/>
            <person name="Hsu M.H."/>
            <person name="Wu K.P."/>
            <person name="Wang L.N."/>
            <person name="Leebens-Mack J.H."/>
            <person name="Tsai I.J."/>
        </authorList>
    </citation>
    <scope>NUCLEOTIDE SEQUENCE [LARGE SCALE GENOMIC DNA]</scope>
    <source>
        <strain evidence="3">cv. Chaw 1501</strain>
        <tissue evidence="2">Young leaves</tissue>
    </source>
</reference>
<name>A0A3S3NR92_9MAGN</name>
<gene>
    <name evidence="2" type="ORF">CKAN_00189800</name>
</gene>
<dbReference type="Proteomes" id="UP000283530">
    <property type="component" value="Unassembled WGS sequence"/>
</dbReference>
<evidence type="ECO:0000313" key="2">
    <source>
        <dbReference type="EMBL" id="RWR73604.1"/>
    </source>
</evidence>
<dbReference type="AlphaFoldDB" id="A0A3S3NR92"/>
<evidence type="ECO:0000313" key="3">
    <source>
        <dbReference type="Proteomes" id="UP000283530"/>
    </source>
</evidence>
<feature type="region of interest" description="Disordered" evidence="1">
    <location>
        <begin position="23"/>
        <end position="72"/>
    </location>
</feature>
<organism evidence="2 3">
    <name type="scientific">Cinnamomum micranthum f. kanehirae</name>
    <dbReference type="NCBI Taxonomy" id="337451"/>
    <lineage>
        <taxon>Eukaryota</taxon>
        <taxon>Viridiplantae</taxon>
        <taxon>Streptophyta</taxon>
        <taxon>Embryophyta</taxon>
        <taxon>Tracheophyta</taxon>
        <taxon>Spermatophyta</taxon>
        <taxon>Magnoliopsida</taxon>
        <taxon>Magnoliidae</taxon>
        <taxon>Laurales</taxon>
        <taxon>Lauraceae</taxon>
        <taxon>Cinnamomum</taxon>
    </lineage>
</organism>
<proteinExistence type="predicted"/>
<evidence type="ECO:0000256" key="1">
    <source>
        <dbReference type="SAM" id="MobiDB-lite"/>
    </source>
</evidence>
<feature type="compositionally biased region" description="Polar residues" evidence="1">
    <location>
        <begin position="58"/>
        <end position="72"/>
    </location>
</feature>
<dbReference type="EMBL" id="QPKB01000001">
    <property type="protein sequence ID" value="RWR73604.1"/>
    <property type="molecule type" value="Genomic_DNA"/>
</dbReference>
<accession>A0A3S3NR92</accession>
<comment type="caution">
    <text evidence="2">The sequence shown here is derived from an EMBL/GenBank/DDBJ whole genome shotgun (WGS) entry which is preliminary data.</text>
</comment>
<keyword evidence="3" id="KW-1185">Reference proteome</keyword>
<sequence>MGKTAIFVLSTLQQIEPVADQMASPARSNPGAFSPEPEGCSILDSRELIPKGTRKPPLSTSTGHGTANTNIATVKVSPRKADKIIKDSQIQGLLATGNYISHKSLRWNSVVGIQRLPFEAGASSRYCRFKI</sequence>